<dbReference type="PATRIC" id="fig|56193.3.peg.2427"/>
<dbReference type="InterPro" id="IPR029044">
    <property type="entry name" value="Nucleotide-diphossugar_trans"/>
</dbReference>
<dbReference type="AlphaFoldDB" id="A0A0M3ANQ3"/>
<dbReference type="EMBL" id="LBIC01000005">
    <property type="protein sequence ID" value="KKW91777.1"/>
    <property type="molecule type" value="Genomic_DNA"/>
</dbReference>
<proteinExistence type="predicted"/>
<comment type="subcellular location">
    <subcellularLocation>
        <location evidence="1">Cell membrane</location>
    </subcellularLocation>
</comment>
<keyword evidence="4 7" id="KW-0808">Transferase</keyword>
<sequence>MTALLTIILPFFNEKGWIGTTIDSLAAQSDPRFRLLLIDNGSTDAGADEARTHAFPLGERATILPCPTPGKIHAMAHGLDHVTTPLVAICDADTRYPPDYVRRIIELFENHDDAAAVMAIDLYAPETNSQSRERIAFILRKSRRFAGKCHAGGYAQAFRADALRAAGGFDVKRWPYVLEDHEIVHRVMAHGRAVYHPSHVCFPSDRRASRTAVSWTRGERLLYRYTPRAAMNWYFYRFLGRRLAARNSMGIALRRKDWSFPNA</sequence>
<name>A0A0M3ANQ3_9SPHN</name>
<dbReference type="STRING" id="56193.YP76_11680"/>
<evidence type="ECO:0000256" key="2">
    <source>
        <dbReference type="ARBA" id="ARBA00022475"/>
    </source>
</evidence>
<protein>
    <submittedName>
        <fullName evidence="7">Glycosyl transferase</fullName>
    </submittedName>
</protein>
<dbReference type="Gene3D" id="3.90.550.10">
    <property type="entry name" value="Spore Coat Polysaccharide Biosynthesis Protein SpsA, Chain A"/>
    <property type="match status" value="1"/>
</dbReference>
<dbReference type="PANTHER" id="PTHR43646">
    <property type="entry name" value="GLYCOSYLTRANSFERASE"/>
    <property type="match status" value="1"/>
</dbReference>
<feature type="domain" description="Glycosyltransferase 2-like" evidence="6">
    <location>
        <begin position="6"/>
        <end position="163"/>
    </location>
</feature>
<evidence type="ECO:0000313" key="8">
    <source>
        <dbReference type="Proteomes" id="UP000033874"/>
    </source>
</evidence>
<gene>
    <name evidence="7" type="ORF">YP76_11680</name>
</gene>
<keyword evidence="8" id="KW-1185">Reference proteome</keyword>
<dbReference type="GO" id="GO:0016757">
    <property type="term" value="F:glycosyltransferase activity"/>
    <property type="evidence" value="ECO:0007669"/>
    <property type="project" value="UniProtKB-KW"/>
</dbReference>
<evidence type="ECO:0000256" key="1">
    <source>
        <dbReference type="ARBA" id="ARBA00004236"/>
    </source>
</evidence>
<evidence type="ECO:0000256" key="4">
    <source>
        <dbReference type="ARBA" id="ARBA00022679"/>
    </source>
</evidence>
<evidence type="ECO:0000256" key="3">
    <source>
        <dbReference type="ARBA" id="ARBA00022676"/>
    </source>
</evidence>
<dbReference type="CDD" id="cd06423">
    <property type="entry name" value="CESA_like"/>
    <property type="match status" value="1"/>
</dbReference>
<dbReference type="InterPro" id="IPR001173">
    <property type="entry name" value="Glyco_trans_2-like"/>
</dbReference>
<dbReference type="SUPFAM" id="SSF53448">
    <property type="entry name" value="Nucleotide-diphospho-sugar transferases"/>
    <property type="match status" value="1"/>
</dbReference>
<evidence type="ECO:0000313" key="7">
    <source>
        <dbReference type="EMBL" id="KKW91777.1"/>
    </source>
</evidence>
<comment type="caution">
    <text evidence="7">The sequence shown here is derived from an EMBL/GenBank/DDBJ whole genome shotgun (WGS) entry which is preliminary data.</text>
</comment>
<keyword evidence="2" id="KW-1003">Cell membrane</keyword>
<reference evidence="7 8" key="1">
    <citation type="submission" date="2015-04" db="EMBL/GenBank/DDBJ databases">
        <title>Genome sequence of aromatic hydrocarbons-degrading Sphingobium chungbukense DJ77.</title>
        <authorList>
            <person name="Kim Y.-C."/>
            <person name="Chae J.-C."/>
        </authorList>
    </citation>
    <scope>NUCLEOTIDE SEQUENCE [LARGE SCALE GENOMIC DNA]</scope>
    <source>
        <strain evidence="7 8">DJ77</strain>
    </source>
</reference>
<dbReference type="GO" id="GO:0005886">
    <property type="term" value="C:plasma membrane"/>
    <property type="evidence" value="ECO:0007669"/>
    <property type="project" value="UniProtKB-SubCell"/>
</dbReference>
<dbReference type="RefSeq" id="WP_046763786.1">
    <property type="nucleotide sequence ID" value="NZ_LBIC01000005.1"/>
</dbReference>
<organism evidence="7 8">
    <name type="scientific">Sphingobium chungbukense</name>
    <dbReference type="NCBI Taxonomy" id="56193"/>
    <lineage>
        <taxon>Bacteria</taxon>
        <taxon>Pseudomonadati</taxon>
        <taxon>Pseudomonadota</taxon>
        <taxon>Alphaproteobacteria</taxon>
        <taxon>Sphingomonadales</taxon>
        <taxon>Sphingomonadaceae</taxon>
        <taxon>Sphingobium</taxon>
    </lineage>
</organism>
<evidence type="ECO:0000259" key="6">
    <source>
        <dbReference type="Pfam" id="PF00535"/>
    </source>
</evidence>
<dbReference type="PANTHER" id="PTHR43646:SF2">
    <property type="entry name" value="GLYCOSYLTRANSFERASE 2-LIKE DOMAIN-CONTAINING PROTEIN"/>
    <property type="match status" value="1"/>
</dbReference>
<keyword evidence="3" id="KW-0328">Glycosyltransferase</keyword>
<keyword evidence="5" id="KW-0472">Membrane</keyword>
<accession>A0A0M3ANQ3</accession>
<evidence type="ECO:0000256" key="5">
    <source>
        <dbReference type="ARBA" id="ARBA00023136"/>
    </source>
</evidence>
<dbReference type="Proteomes" id="UP000033874">
    <property type="component" value="Unassembled WGS sequence"/>
</dbReference>
<dbReference type="Pfam" id="PF00535">
    <property type="entry name" value="Glycos_transf_2"/>
    <property type="match status" value="1"/>
</dbReference>